<dbReference type="OrthoDB" id="1364621at2"/>
<protein>
    <recommendedName>
        <fullName evidence="3">Lipoprotein</fullName>
    </recommendedName>
</protein>
<accession>A0A3S2Y0E8</accession>
<evidence type="ECO:0008006" key="3">
    <source>
        <dbReference type="Google" id="ProtNLM"/>
    </source>
</evidence>
<comment type="caution">
    <text evidence="1">The sequence shown here is derived from an EMBL/GenBank/DDBJ whole genome shotgun (WGS) entry which is preliminary data.</text>
</comment>
<evidence type="ECO:0000313" key="1">
    <source>
        <dbReference type="EMBL" id="RVU00545.1"/>
    </source>
</evidence>
<reference evidence="1 2" key="1">
    <citation type="submission" date="2019-01" db="EMBL/GenBank/DDBJ databases">
        <authorList>
            <person name="Chen W.-M."/>
        </authorList>
    </citation>
    <scope>NUCLEOTIDE SEQUENCE [LARGE SCALE GENOMIC DNA]</scope>
    <source>
        <strain evidence="1 2">YBJ-36</strain>
    </source>
</reference>
<dbReference type="RefSeq" id="WP_127704887.1">
    <property type="nucleotide sequence ID" value="NZ_SACK01000004.1"/>
</dbReference>
<gene>
    <name evidence="1" type="ORF">EOD41_11115</name>
</gene>
<dbReference type="PROSITE" id="PS51257">
    <property type="entry name" value="PROKAR_LIPOPROTEIN"/>
    <property type="match status" value="1"/>
</dbReference>
<dbReference type="Proteomes" id="UP000282759">
    <property type="component" value="Unassembled WGS sequence"/>
</dbReference>
<dbReference type="AlphaFoldDB" id="A0A3S2Y0E8"/>
<evidence type="ECO:0000313" key="2">
    <source>
        <dbReference type="Proteomes" id="UP000282759"/>
    </source>
</evidence>
<organism evidence="1 2">
    <name type="scientific">Mucilaginibacter limnophilus</name>
    <dbReference type="NCBI Taxonomy" id="1932778"/>
    <lineage>
        <taxon>Bacteria</taxon>
        <taxon>Pseudomonadati</taxon>
        <taxon>Bacteroidota</taxon>
        <taxon>Sphingobacteriia</taxon>
        <taxon>Sphingobacteriales</taxon>
        <taxon>Sphingobacteriaceae</taxon>
        <taxon>Mucilaginibacter</taxon>
    </lineage>
</organism>
<dbReference type="EMBL" id="SACK01000004">
    <property type="protein sequence ID" value="RVU00545.1"/>
    <property type="molecule type" value="Genomic_DNA"/>
</dbReference>
<sequence>MKYLNQLIISLSFCIGCSCGGEQYSDGYERNFETYEQLYDTTKNNLRITGAFPKEIISTDAYNLRNISYIKYYASVGTFNYSENKFYDSVFANTEIQIKFSLFERKAKENRNLLPNWFLNMDSLNKNNFTAIRIGSLYAARNLKEKKIYYVRSYIDASTNNTY</sequence>
<proteinExistence type="predicted"/>
<name>A0A3S2Y0E8_9SPHI</name>
<keyword evidence="2" id="KW-1185">Reference proteome</keyword>